<organism evidence="2 3">
    <name type="scientific">Nitrososphaera viennensis EN76</name>
    <dbReference type="NCBI Taxonomy" id="926571"/>
    <lineage>
        <taxon>Archaea</taxon>
        <taxon>Nitrososphaerota</taxon>
        <taxon>Nitrososphaeria</taxon>
        <taxon>Nitrososphaerales</taxon>
        <taxon>Nitrososphaeraceae</taxon>
        <taxon>Nitrososphaera</taxon>
    </lineage>
</organism>
<reference evidence="2 3" key="1">
    <citation type="journal article" date="2014" name="Int. J. Syst. Evol. Microbiol.">
        <title>Nitrososphaera viennensis gen. nov., sp. nov., an aerobic and mesophilic, ammonia-oxidizing archaeon from soil and a member of the archaeal phylum Thaumarchaeota.</title>
        <authorList>
            <person name="Stieglmeier M."/>
            <person name="Klingl A."/>
            <person name="Alves R.J."/>
            <person name="Rittmann S.K."/>
            <person name="Melcher M."/>
            <person name="Leisch N."/>
            <person name="Schleper C."/>
        </authorList>
    </citation>
    <scope>NUCLEOTIDE SEQUENCE [LARGE SCALE GENOMIC DNA]</scope>
    <source>
        <strain evidence="2">EN76</strain>
    </source>
</reference>
<evidence type="ECO:0000256" key="1">
    <source>
        <dbReference type="SAM" id="Phobius"/>
    </source>
</evidence>
<accession>A0A060HJ09</accession>
<dbReference type="RefSeq" id="WP_075055298.1">
    <property type="nucleotide sequence ID" value="NZ_CP007536.1"/>
</dbReference>
<protein>
    <submittedName>
        <fullName evidence="2">Uncharacterized protein</fullName>
    </submittedName>
</protein>
<proteinExistence type="predicted"/>
<dbReference type="Proteomes" id="UP000027093">
    <property type="component" value="Chromosome"/>
</dbReference>
<sequence>MPEPAFFVNPAFIQSLFDAQHDLLSQIQMDDMSLIAVGLVIGLIIIVVVVLMSMVGGLHVFD</sequence>
<keyword evidence="1" id="KW-0812">Transmembrane</keyword>
<feature type="transmembrane region" description="Helical" evidence="1">
    <location>
        <begin position="34"/>
        <end position="61"/>
    </location>
</feature>
<dbReference type="EMBL" id="CP007536">
    <property type="protein sequence ID" value="AIC16564.1"/>
    <property type="molecule type" value="Genomic_DNA"/>
</dbReference>
<name>A0A060HJ09_9ARCH</name>
<gene>
    <name evidence="2" type="ORF">NVIE_2359</name>
</gene>
<evidence type="ECO:0000313" key="3">
    <source>
        <dbReference type="Proteomes" id="UP000027093"/>
    </source>
</evidence>
<keyword evidence="3" id="KW-1185">Reference proteome</keyword>
<dbReference type="GeneID" id="74947545"/>
<dbReference type="AlphaFoldDB" id="A0A060HJ09"/>
<keyword evidence="1" id="KW-0472">Membrane</keyword>
<dbReference type="HOGENOM" id="CLU_2893379_0_0_2"/>
<evidence type="ECO:0000313" key="2">
    <source>
        <dbReference type="EMBL" id="AIC16564.1"/>
    </source>
</evidence>
<dbReference type="OrthoDB" id="384067at2157"/>
<keyword evidence="1" id="KW-1133">Transmembrane helix</keyword>
<dbReference type="KEGG" id="nvn:NVIE_2359"/>